<organism evidence="4">
    <name type="scientific">Brugia pahangi</name>
    <name type="common">Filarial nematode worm</name>
    <dbReference type="NCBI Taxonomy" id="6280"/>
    <lineage>
        <taxon>Eukaryota</taxon>
        <taxon>Metazoa</taxon>
        <taxon>Ecdysozoa</taxon>
        <taxon>Nematoda</taxon>
        <taxon>Chromadorea</taxon>
        <taxon>Rhabditida</taxon>
        <taxon>Spirurina</taxon>
        <taxon>Spiruromorpha</taxon>
        <taxon>Filarioidea</taxon>
        <taxon>Onchocercidae</taxon>
        <taxon>Brugia</taxon>
    </lineage>
</organism>
<dbReference type="AlphaFoldDB" id="A0A0N4T6N7"/>
<evidence type="ECO:0000256" key="1">
    <source>
        <dbReference type="SAM" id="Phobius"/>
    </source>
</evidence>
<gene>
    <name evidence="2" type="ORF">BPAG_LOCUS3838</name>
</gene>
<evidence type="ECO:0000313" key="3">
    <source>
        <dbReference type="Proteomes" id="UP000278627"/>
    </source>
</evidence>
<accession>A0A0N4T6N7</accession>
<keyword evidence="3" id="KW-1185">Reference proteome</keyword>
<evidence type="ECO:0000313" key="4">
    <source>
        <dbReference type="WBParaSite" id="BPAG_0000387401-mRNA-1"/>
    </source>
</evidence>
<feature type="transmembrane region" description="Helical" evidence="1">
    <location>
        <begin position="78"/>
        <end position="107"/>
    </location>
</feature>
<reference evidence="4" key="1">
    <citation type="submission" date="2017-02" db="UniProtKB">
        <authorList>
            <consortium name="WormBaseParasite"/>
        </authorList>
    </citation>
    <scope>IDENTIFICATION</scope>
</reference>
<proteinExistence type="predicted"/>
<keyword evidence="1" id="KW-0812">Transmembrane</keyword>
<keyword evidence="1" id="KW-0472">Membrane</keyword>
<sequence length="248" mass="28314">MATLAEQLNPTPVQQAENEPSIIEEEIVASTVAGADTEQLSDLSEGYEGSLTSTKGSSSFSFWYHRIAPLVRNRQVRVLSVINCILTIINLFVILLIVTSCFWLLALKIKHSQLLERDMPCFYRFKPWSQCSATCWDDGEPMPVMQREIDENKLVMARGKNFAKCPSNIKEKFIQKAPCNLQRQICRCPLKLSSFSNWTDCLHKNPELRKEGGCYQIRILPLEDRLIYVDTSELTRNCSADKCPEYIP</sequence>
<keyword evidence="1" id="KW-1133">Transmembrane helix</keyword>
<evidence type="ECO:0000313" key="2">
    <source>
        <dbReference type="EMBL" id="VDN85024.1"/>
    </source>
</evidence>
<protein>
    <submittedName>
        <fullName evidence="2 4">Uncharacterized protein</fullName>
    </submittedName>
</protein>
<dbReference type="Proteomes" id="UP000278627">
    <property type="component" value="Unassembled WGS sequence"/>
</dbReference>
<dbReference type="WBParaSite" id="BPAG_0000387401-mRNA-1">
    <property type="protein sequence ID" value="BPAG_0000387401-mRNA-1"/>
    <property type="gene ID" value="BPAG_0000387401"/>
</dbReference>
<dbReference type="EMBL" id="UZAD01001396">
    <property type="protein sequence ID" value="VDN85024.1"/>
    <property type="molecule type" value="Genomic_DNA"/>
</dbReference>
<name>A0A0N4T6N7_BRUPA</name>
<reference evidence="2 3" key="2">
    <citation type="submission" date="2018-11" db="EMBL/GenBank/DDBJ databases">
        <authorList>
            <consortium name="Pathogen Informatics"/>
        </authorList>
    </citation>
    <scope>NUCLEOTIDE SEQUENCE [LARGE SCALE GENOMIC DNA]</scope>
</reference>